<protein>
    <recommendedName>
        <fullName evidence="3">Alkylmercury lyase</fullName>
    </recommendedName>
</protein>
<dbReference type="RefSeq" id="WP_152727599.1">
    <property type="nucleotide sequence ID" value="NZ_JAABOZ010000001.1"/>
</dbReference>
<dbReference type="Pfam" id="PF03243">
    <property type="entry name" value="MerB"/>
    <property type="match status" value="1"/>
</dbReference>
<name>A0A7K3WD13_9ACTN</name>
<evidence type="ECO:0000313" key="2">
    <source>
        <dbReference type="Proteomes" id="UP000470470"/>
    </source>
</evidence>
<dbReference type="SUPFAM" id="SSF160387">
    <property type="entry name" value="NosL/MerB-like"/>
    <property type="match status" value="1"/>
</dbReference>
<organism evidence="1 2">
    <name type="scientific">Goekera deserti</name>
    <dbReference type="NCBI Taxonomy" id="2497753"/>
    <lineage>
        <taxon>Bacteria</taxon>
        <taxon>Bacillati</taxon>
        <taxon>Actinomycetota</taxon>
        <taxon>Actinomycetes</taxon>
        <taxon>Geodermatophilales</taxon>
        <taxon>Geodermatophilaceae</taxon>
        <taxon>Goekera</taxon>
    </lineage>
</organism>
<dbReference type="EMBL" id="JAAGWK010000011">
    <property type="protein sequence ID" value="NEL54368.1"/>
    <property type="molecule type" value="Genomic_DNA"/>
</dbReference>
<comment type="caution">
    <text evidence="1">The sequence shown here is derived from an EMBL/GenBank/DDBJ whole genome shotgun (WGS) entry which is preliminary data.</text>
</comment>
<evidence type="ECO:0000313" key="1">
    <source>
        <dbReference type="EMBL" id="NEL54368.1"/>
    </source>
</evidence>
<sequence>MNDAREVAETTCTIPLPRLTKTQDALLRAAFRELMTTSAAVGVERLANLSGVAAVEVEEELAQLAAAGRVGRDRNGSVTGALGLTIDTTRHELLIGSTSWHTWCVIDALGILGALSETGTVRSTVPATDESVEVQFTDGHPTAGALDSVVFMPDHQAGAPVIDSWCPSVNFFPDADAAERWAAGAGVRGRQVSLPVATAAASDRWRERLAE</sequence>
<proteinExistence type="predicted"/>
<accession>A0A7K3WD13</accession>
<evidence type="ECO:0008006" key="3">
    <source>
        <dbReference type="Google" id="ProtNLM"/>
    </source>
</evidence>
<dbReference type="Proteomes" id="UP000470470">
    <property type="component" value="Unassembled WGS sequence"/>
</dbReference>
<gene>
    <name evidence="1" type="ORF">G1H19_10180</name>
</gene>
<keyword evidence="2" id="KW-1185">Reference proteome</keyword>
<dbReference type="GO" id="GO:0018836">
    <property type="term" value="F:alkylmercury lyase activity"/>
    <property type="evidence" value="ECO:0007669"/>
    <property type="project" value="InterPro"/>
</dbReference>
<dbReference type="AlphaFoldDB" id="A0A7K3WD13"/>
<dbReference type="InterPro" id="IPR053717">
    <property type="entry name" value="MerB_lyase_sf"/>
</dbReference>
<dbReference type="InterPro" id="IPR004927">
    <property type="entry name" value="MerB"/>
</dbReference>
<dbReference type="Gene3D" id="3.30.450.410">
    <property type="match status" value="1"/>
</dbReference>
<reference evidence="1 2" key="1">
    <citation type="submission" date="2020-02" db="EMBL/GenBank/DDBJ databases">
        <title>The whole genome sequence of CPCC 205119.</title>
        <authorList>
            <person name="Jiang Z."/>
        </authorList>
    </citation>
    <scope>NUCLEOTIDE SEQUENCE [LARGE SCALE GENOMIC DNA]</scope>
    <source>
        <strain evidence="1 2">CPCC 205119</strain>
    </source>
</reference>